<organism evidence="3 4">
    <name type="scientific">Phyllobacterium salinisoli</name>
    <dbReference type="NCBI Taxonomy" id="1899321"/>
    <lineage>
        <taxon>Bacteria</taxon>
        <taxon>Pseudomonadati</taxon>
        <taxon>Pseudomonadota</taxon>
        <taxon>Alphaproteobacteria</taxon>
        <taxon>Hyphomicrobiales</taxon>
        <taxon>Phyllobacteriaceae</taxon>
        <taxon>Phyllobacterium</taxon>
    </lineage>
</organism>
<dbReference type="Pfam" id="PF01494">
    <property type="entry name" value="FAD_binding_3"/>
    <property type="match status" value="1"/>
</dbReference>
<feature type="region of interest" description="Disordered" evidence="1">
    <location>
        <begin position="435"/>
        <end position="456"/>
    </location>
</feature>
<dbReference type="EMBL" id="QOZG01000007">
    <property type="protein sequence ID" value="RCS22553.1"/>
    <property type="molecule type" value="Genomic_DNA"/>
</dbReference>
<dbReference type="RefSeq" id="WP_114441670.1">
    <property type="nucleotide sequence ID" value="NZ_QOZG01000007.1"/>
</dbReference>
<dbReference type="PANTHER" id="PTHR43422">
    <property type="entry name" value="THIAMINE THIAZOLE SYNTHASE"/>
    <property type="match status" value="1"/>
</dbReference>
<evidence type="ECO:0000313" key="4">
    <source>
        <dbReference type="Proteomes" id="UP000253420"/>
    </source>
</evidence>
<keyword evidence="4" id="KW-1185">Reference proteome</keyword>
<dbReference type="InterPro" id="IPR002938">
    <property type="entry name" value="FAD-bd"/>
</dbReference>
<name>A0A368K245_9HYPH</name>
<reference evidence="3 4" key="1">
    <citation type="submission" date="2018-07" db="EMBL/GenBank/DDBJ databases">
        <title>The draft genome of Phyllobacterium salinisoli.</title>
        <authorList>
            <person name="Liu L."/>
            <person name="Li L."/>
            <person name="Zhang X."/>
            <person name="Liang L."/>
        </authorList>
    </citation>
    <scope>NUCLEOTIDE SEQUENCE [LARGE SCALE GENOMIC DNA]</scope>
    <source>
        <strain evidence="3 4">LLAN61</strain>
    </source>
</reference>
<dbReference type="AlphaFoldDB" id="A0A368K245"/>
<dbReference type="InterPro" id="IPR036188">
    <property type="entry name" value="FAD/NAD-bd_sf"/>
</dbReference>
<evidence type="ECO:0000259" key="2">
    <source>
        <dbReference type="Pfam" id="PF01494"/>
    </source>
</evidence>
<protein>
    <recommendedName>
        <fullName evidence="2">FAD-binding domain-containing protein</fullName>
    </recommendedName>
</protein>
<dbReference type="OrthoDB" id="9790035at2"/>
<sequence length="456" mass="50408">MKIKPADRLVVIGAGIAGLAAAAALAPFFKEVRLLERDELPKRSAARKSVPQSYQVHGLLSGGFRAMAKLFPDVERDLEALGAVRVDFSADYRLEVSEQPWMQDRSHLIGYSMSRPLVEHALRQRVLAIPNLVFEHRRVMGLACDRQSSRVLGVDVGIGGSSGRIPADFVIDASGRPNLGQELMKSLGFAEVPKSVVDFQLSYATGNFANASIPEAFKAVMTYPINQGERRSGILAPMEEGLHKATLVCSGDLDAPTNEAEFRHQLNELRTSTIAEALTNAELVGEIERFNFPSSTWLHWEKAPRKPRRYLPVGDAHCRFNPVYGQGMSIAAIEAIVLQELVHTTDLENLFDSYLHQISPTIGEIWKSAVITQGREFLSDENRAAAQYQHHLFQLASVNQVIATTLLEVIHLTRPGSALATAQIQELVNLQMKTAEKRRSAAQPTPPEARESDRFD</sequence>
<accession>A0A368K245</accession>
<evidence type="ECO:0000313" key="3">
    <source>
        <dbReference type="EMBL" id="RCS22553.1"/>
    </source>
</evidence>
<dbReference type="Gene3D" id="3.50.50.60">
    <property type="entry name" value="FAD/NAD(P)-binding domain"/>
    <property type="match status" value="1"/>
</dbReference>
<dbReference type="GO" id="GO:0071949">
    <property type="term" value="F:FAD binding"/>
    <property type="evidence" value="ECO:0007669"/>
    <property type="project" value="InterPro"/>
</dbReference>
<proteinExistence type="predicted"/>
<dbReference type="SUPFAM" id="SSF51905">
    <property type="entry name" value="FAD/NAD(P)-binding domain"/>
    <property type="match status" value="1"/>
</dbReference>
<dbReference type="PANTHER" id="PTHR43422:SF3">
    <property type="entry name" value="THIAMINE THIAZOLE SYNTHASE"/>
    <property type="match status" value="1"/>
</dbReference>
<feature type="domain" description="FAD-binding" evidence="2">
    <location>
        <begin position="10"/>
        <end position="338"/>
    </location>
</feature>
<comment type="caution">
    <text evidence="3">The sequence shown here is derived from an EMBL/GenBank/DDBJ whole genome shotgun (WGS) entry which is preliminary data.</text>
</comment>
<evidence type="ECO:0000256" key="1">
    <source>
        <dbReference type="SAM" id="MobiDB-lite"/>
    </source>
</evidence>
<gene>
    <name evidence="3" type="ORF">DUT91_16750</name>
</gene>
<dbReference type="Proteomes" id="UP000253420">
    <property type="component" value="Unassembled WGS sequence"/>
</dbReference>